<proteinExistence type="predicted"/>
<evidence type="ECO:0000259" key="3">
    <source>
        <dbReference type="Pfam" id="PF06439"/>
    </source>
</evidence>
<feature type="region of interest" description="Disordered" evidence="1">
    <location>
        <begin position="334"/>
        <end position="361"/>
    </location>
</feature>
<protein>
    <recommendedName>
        <fullName evidence="3">3-keto-alpha-glucoside-1,2-lyase/3-keto-2-hydroxy-glucal hydratase domain-containing protein</fullName>
    </recommendedName>
</protein>
<dbReference type="AlphaFoldDB" id="A0AAT9FMH1"/>
<dbReference type="Pfam" id="PF06439">
    <property type="entry name" value="3keto-disac_hyd"/>
    <property type="match status" value="2"/>
</dbReference>
<evidence type="ECO:0000256" key="2">
    <source>
        <dbReference type="SAM" id="SignalP"/>
    </source>
</evidence>
<reference evidence="4" key="1">
    <citation type="submission" date="2024-07" db="EMBL/GenBank/DDBJ databases">
        <title>Complete genome sequence of Verrucomicrobiaceae bacterium NT6N.</title>
        <authorList>
            <person name="Huang C."/>
            <person name="Takami H."/>
            <person name="Hamasaki K."/>
        </authorList>
    </citation>
    <scope>NUCLEOTIDE SEQUENCE</scope>
    <source>
        <strain evidence="4">NT6N</strain>
    </source>
</reference>
<keyword evidence="2" id="KW-0732">Signal</keyword>
<gene>
    <name evidence="4" type="ORF">NT6N_21540</name>
</gene>
<feature type="signal peptide" evidence="2">
    <location>
        <begin position="1"/>
        <end position="19"/>
    </location>
</feature>
<evidence type="ECO:0000313" key="4">
    <source>
        <dbReference type="EMBL" id="BDS07114.1"/>
    </source>
</evidence>
<evidence type="ECO:0000256" key="1">
    <source>
        <dbReference type="SAM" id="MobiDB-lite"/>
    </source>
</evidence>
<dbReference type="KEGG" id="osu:NT6N_21540"/>
<dbReference type="InterPro" id="IPR010496">
    <property type="entry name" value="AL/BT2_dom"/>
</dbReference>
<dbReference type="EMBL" id="AP026866">
    <property type="protein sequence ID" value="BDS07114.1"/>
    <property type="molecule type" value="Genomic_DNA"/>
</dbReference>
<dbReference type="Gene3D" id="2.60.120.560">
    <property type="entry name" value="Exo-inulinase, domain 1"/>
    <property type="match status" value="2"/>
</dbReference>
<organism evidence="4">
    <name type="scientific">Oceaniferula spumae</name>
    <dbReference type="NCBI Taxonomy" id="2979115"/>
    <lineage>
        <taxon>Bacteria</taxon>
        <taxon>Pseudomonadati</taxon>
        <taxon>Verrucomicrobiota</taxon>
        <taxon>Verrucomicrobiia</taxon>
        <taxon>Verrucomicrobiales</taxon>
        <taxon>Verrucomicrobiaceae</taxon>
        <taxon>Oceaniferula</taxon>
    </lineage>
</organism>
<feature type="domain" description="3-keto-alpha-glucoside-1,2-lyase/3-keto-2-hydroxy-glucal hydratase" evidence="3">
    <location>
        <begin position="228"/>
        <end position="431"/>
    </location>
</feature>
<feature type="chain" id="PRO_5043512850" description="3-keto-alpha-glucoside-1,2-lyase/3-keto-2-hydroxy-glucal hydratase domain-containing protein" evidence="2">
    <location>
        <begin position="20"/>
        <end position="433"/>
    </location>
</feature>
<sequence length="433" mass="48109">MKFSISCLAAACTLLSAHAKQGPVSLFNGKDLTGWKGQGYVVKDGAIVCTRKGRNLMTEKVYTNYVFEFEFKLPPGGNNGIGIHYPGNGNPAHTGMEIQVLDNTAPKYKNLKDYQFHGGIYEMQAAKKGHLKPVGEWNKEKITVNGPLVKVELNGTVINEANLDELAKKFSKHKGVKRRSGHITFCGHGDAVQFRGMRITELPASPKVSKVISAATSNPNPPSAPPKGFTALFNGKDLDGWYGHATEDPRKKLWKMSPEQLEAHKEKTRENIKKHWRVENGVLINDGKGLYLTTNKDYADFDLRLEYKTVAKADSGVYLRGAPQVQIWDSTKEGGKWKHGADKGSGGLWNNSKGAPGKNPSKLMDKPFGEWNSMRIVMKGQKVSVWLNGEKVVDDAVMENFFDRKNPIFEKGPIQLQTHGGEISWRNVFIKEL</sequence>
<feature type="domain" description="3-keto-alpha-glucoside-1,2-lyase/3-keto-2-hydroxy-glucal hydratase" evidence="3">
    <location>
        <begin position="23"/>
        <end position="200"/>
    </location>
</feature>
<dbReference type="GO" id="GO:0016787">
    <property type="term" value="F:hydrolase activity"/>
    <property type="evidence" value="ECO:0007669"/>
    <property type="project" value="InterPro"/>
</dbReference>
<name>A0AAT9FMH1_9BACT</name>
<accession>A0AAT9FMH1</accession>